<comment type="similarity">
    <text evidence="1">Belongs to the neurochondrin family.</text>
</comment>
<name>A0ABM1DSF4_PRICU</name>
<dbReference type="Proteomes" id="UP000695022">
    <property type="component" value="Unplaced"/>
</dbReference>
<evidence type="ECO:0000313" key="2">
    <source>
        <dbReference type="Proteomes" id="UP000695022"/>
    </source>
</evidence>
<gene>
    <name evidence="3" type="primary">LOC106805691</name>
</gene>
<dbReference type="InterPro" id="IPR016024">
    <property type="entry name" value="ARM-type_fold"/>
</dbReference>
<protein>
    <submittedName>
        <fullName evidence="3">Neurochondrin-like isoform X1</fullName>
    </submittedName>
</protein>
<dbReference type="PANTHER" id="PTHR13109">
    <property type="entry name" value="NEUROCHONDRIN"/>
    <property type="match status" value="1"/>
</dbReference>
<accession>A0ABM1DSF4</accession>
<dbReference type="PANTHER" id="PTHR13109:SF7">
    <property type="entry name" value="NEUROCHONDRIN"/>
    <property type="match status" value="1"/>
</dbReference>
<dbReference type="Pfam" id="PF05536">
    <property type="entry name" value="Neurochondrin"/>
    <property type="match status" value="1"/>
</dbReference>
<dbReference type="InterPro" id="IPR008709">
    <property type="entry name" value="Neurochondrin"/>
</dbReference>
<organism evidence="2 3">
    <name type="scientific">Priapulus caudatus</name>
    <name type="common">Priapulid worm</name>
    <dbReference type="NCBI Taxonomy" id="37621"/>
    <lineage>
        <taxon>Eukaryota</taxon>
        <taxon>Metazoa</taxon>
        <taxon>Ecdysozoa</taxon>
        <taxon>Scalidophora</taxon>
        <taxon>Priapulida</taxon>
        <taxon>Priapulimorpha</taxon>
        <taxon>Priapulimorphida</taxon>
        <taxon>Priapulidae</taxon>
        <taxon>Priapulus</taxon>
    </lineage>
</organism>
<dbReference type="RefSeq" id="XP_014662875.1">
    <property type="nucleotide sequence ID" value="XM_014807389.1"/>
</dbReference>
<evidence type="ECO:0000313" key="3">
    <source>
        <dbReference type="RefSeq" id="XP_014662875.1"/>
    </source>
</evidence>
<keyword evidence="2" id="KW-1185">Reference proteome</keyword>
<proteinExistence type="inferred from homology"/>
<sequence length="723" mass="80172">MTNVLKETNQEALVSKCLNAIEQAESDNDLFAALFLVTKVLRAEKLEADIRKRLYDAIGFDFINRLLITDDVPEECDEYTYKALALTLLACYATEQDLLSNVSMLGNVPFFNKVIGGAFSTAGKDESEIMIHEAYQCLMGLASIREGRDQLIEKGTVGTICRAFSENLYGEEMALQLVLSLVCVCGPATWQNDSKSQDILLNKLSGDLLSDKTHKKFELLEVTVVLLLGTFDRSHAEPDFSKPWMKNLHSTVSELLQSKLGQEQRESVLKLASLLTEHTGLAWILGPAGNAIRHLLLLVNLAGIEVRMNLEDRSLSQVESSASLLCSCYSILESAIQYMVEGVSLPLSMQQIGQLHSTMHSALAAVIGYLELVARETGMGSCLGGARMELEITELREEAEIERCKNALVVQASVRLLGAWMAEETVALRADVVNLLPFLLHLGAGNISKIVAKETESERNTSQDENIQLTQQDMQVESGMQACADSETIDLLRFLVPGLCHLVAEEGPRKLLLEQGAPLLLMRFMRHHWKRWIADPADTNSQTTLISICGFFQNIVVTEPELVAGDELFTELLQFALSTFHTVDVKDVVLVGNILVLGLLLVKNKSIDSSPNQVTAEASSKFFLAAVSFLRSVHTFKNGRLAVKPAFQKHWEDCEELWFLAMQVLGACISQLPWLPQRLRLTGWPAWIQTMVKNVKGTGITDEEMAAFASILETLEEPKRQVL</sequence>
<dbReference type="GeneID" id="106805691"/>
<dbReference type="SUPFAM" id="SSF48371">
    <property type="entry name" value="ARM repeat"/>
    <property type="match status" value="1"/>
</dbReference>
<reference evidence="3" key="1">
    <citation type="submission" date="2025-08" db="UniProtKB">
        <authorList>
            <consortium name="RefSeq"/>
        </authorList>
    </citation>
    <scope>IDENTIFICATION</scope>
</reference>
<evidence type="ECO:0000256" key="1">
    <source>
        <dbReference type="ARBA" id="ARBA00006927"/>
    </source>
</evidence>